<evidence type="ECO:0000313" key="2">
    <source>
        <dbReference type="EMBL" id="GAI03657.1"/>
    </source>
</evidence>
<dbReference type="AlphaFoldDB" id="X1K9H2"/>
<feature type="domain" description="Resolvase HTH" evidence="1">
    <location>
        <begin position="3"/>
        <end position="38"/>
    </location>
</feature>
<dbReference type="GO" id="GO:0003677">
    <property type="term" value="F:DNA binding"/>
    <property type="evidence" value="ECO:0007669"/>
    <property type="project" value="InterPro"/>
</dbReference>
<comment type="caution">
    <text evidence="2">The sequence shown here is derived from an EMBL/GenBank/DDBJ whole genome shotgun (WGS) entry which is preliminary data.</text>
</comment>
<dbReference type="Gene3D" id="1.10.10.60">
    <property type="entry name" value="Homeodomain-like"/>
    <property type="match status" value="1"/>
</dbReference>
<proteinExistence type="predicted"/>
<reference evidence="2" key="1">
    <citation type="journal article" date="2014" name="Front. Microbiol.">
        <title>High frequency of phylogenetically diverse reductive dehalogenase-homologous genes in deep subseafloor sedimentary metagenomes.</title>
        <authorList>
            <person name="Kawai M."/>
            <person name="Futagami T."/>
            <person name="Toyoda A."/>
            <person name="Takaki Y."/>
            <person name="Nishi S."/>
            <person name="Hori S."/>
            <person name="Arai W."/>
            <person name="Tsubouchi T."/>
            <person name="Morono Y."/>
            <person name="Uchiyama I."/>
            <person name="Ito T."/>
            <person name="Fujiyama A."/>
            <person name="Inagaki F."/>
            <person name="Takami H."/>
        </authorList>
    </citation>
    <scope>NUCLEOTIDE SEQUENCE</scope>
    <source>
        <strain evidence="2">Expedition CK06-06</strain>
    </source>
</reference>
<protein>
    <recommendedName>
        <fullName evidence="1">Resolvase HTH domain-containing protein</fullName>
    </recommendedName>
</protein>
<dbReference type="Pfam" id="PF02796">
    <property type="entry name" value="HTH_7"/>
    <property type="match status" value="1"/>
</dbReference>
<dbReference type="EMBL" id="BARV01007099">
    <property type="protein sequence ID" value="GAI03657.1"/>
    <property type="molecule type" value="Genomic_DNA"/>
</dbReference>
<dbReference type="InterPro" id="IPR006120">
    <property type="entry name" value="Resolvase_HTH_dom"/>
</dbReference>
<gene>
    <name evidence="2" type="ORF">S06H3_14515</name>
</gene>
<accession>X1K9H2</accession>
<evidence type="ECO:0000259" key="1">
    <source>
        <dbReference type="Pfam" id="PF02796"/>
    </source>
</evidence>
<sequence>MTLSRNAISKLIALIDEGYSTKEICEKLKISRSTFEKYCDYSNNRDVDQHRNVKSNISEKISDIDNEEITNLQQNLKVKKLKREISTILPEEPEDLMAPQLRRKLNSLGIVDHKDIRDNLKTLYPLLNTAEKYMLKIYVGKRVISSKRLEEEALNELVMVGKAELTRLYDEVIHGKISGEEYHYQSEDIVTRIEAEFHI</sequence>
<dbReference type="GO" id="GO:0000150">
    <property type="term" value="F:DNA strand exchange activity"/>
    <property type="evidence" value="ECO:0007669"/>
    <property type="project" value="InterPro"/>
</dbReference>
<name>X1K9H2_9ZZZZ</name>
<organism evidence="2">
    <name type="scientific">marine sediment metagenome</name>
    <dbReference type="NCBI Taxonomy" id="412755"/>
    <lineage>
        <taxon>unclassified sequences</taxon>
        <taxon>metagenomes</taxon>
        <taxon>ecological metagenomes</taxon>
    </lineage>
</organism>